<feature type="transmembrane region" description="Helical" evidence="1">
    <location>
        <begin position="114"/>
        <end position="131"/>
    </location>
</feature>
<sequence>MLFLILSIFCSVSVGIIFKTARRYDICIKQVIAWNYVFAIILCQLFFEPNLKGINASSPWSIYIPLMILLPSIFLLLALSIRHIGIVKTDAAQRLSLFIPILAAWLIFKEDFNLLKLIGLGVGFPAIFLILSKKQDKESKNWLYPSIVLIGFGVIDVLFKQMAINTTLPFTTSLFIVFCGALAIITFVVLYEILFKNNRLKMINLAFGALVGIFNFGNILFYLKAHKAFADNPSTVFAAMNMGVIVLGSLTGIFIFREKLSKPNYLGIVLALTAIVFITLSQIYAAK</sequence>
<evidence type="ECO:0000259" key="2">
    <source>
        <dbReference type="Pfam" id="PF00892"/>
    </source>
</evidence>
<dbReference type="RefSeq" id="WP_128390377.1">
    <property type="nucleotide sequence ID" value="NZ_SBII01000009.1"/>
</dbReference>
<dbReference type="OrthoDB" id="1524053at2"/>
<feature type="transmembrane region" description="Helical" evidence="1">
    <location>
        <begin position="170"/>
        <end position="191"/>
    </location>
</feature>
<dbReference type="Proteomes" id="UP000287527">
    <property type="component" value="Unassembled WGS sequence"/>
</dbReference>
<protein>
    <submittedName>
        <fullName evidence="3">EamA/RhaT family transporter</fullName>
    </submittedName>
</protein>
<feature type="transmembrane region" description="Helical" evidence="1">
    <location>
        <begin position="235"/>
        <end position="256"/>
    </location>
</feature>
<dbReference type="Gene3D" id="1.10.3730.20">
    <property type="match status" value="1"/>
</dbReference>
<dbReference type="InterPro" id="IPR000620">
    <property type="entry name" value="EamA_dom"/>
</dbReference>
<dbReference type="InterPro" id="IPR037185">
    <property type="entry name" value="EmrE-like"/>
</dbReference>
<feature type="transmembrane region" description="Helical" evidence="1">
    <location>
        <begin position="91"/>
        <end position="108"/>
    </location>
</feature>
<dbReference type="GO" id="GO:0016020">
    <property type="term" value="C:membrane"/>
    <property type="evidence" value="ECO:0007669"/>
    <property type="project" value="InterPro"/>
</dbReference>
<accession>A0A3S3QZB7</accession>
<dbReference type="EMBL" id="SBII01000009">
    <property type="protein sequence ID" value="RWW98801.1"/>
    <property type="molecule type" value="Genomic_DNA"/>
</dbReference>
<dbReference type="AlphaFoldDB" id="A0A3S3QZB7"/>
<keyword evidence="1" id="KW-0472">Membrane</keyword>
<feature type="transmembrane region" description="Helical" evidence="1">
    <location>
        <begin position="143"/>
        <end position="164"/>
    </location>
</feature>
<reference evidence="3 4" key="1">
    <citation type="submission" date="2019-01" db="EMBL/GenBank/DDBJ databases">
        <title>Flavobacterium sp. nov.,isolated from freshwater.</title>
        <authorList>
            <person name="Zhang R."/>
            <person name="Du Z.-J."/>
        </authorList>
    </citation>
    <scope>NUCLEOTIDE SEQUENCE [LARGE SCALE GENOMIC DNA]</scope>
    <source>
        <strain evidence="3 4">1E403</strain>
    </source>
</reference>
<feature type="transmembrane region" description="Helical" evidence="1">
    <location>
        <begin position="60"/>
        <end position="79"/>
    </location>
</feature>
<feature type="transmembrane region" description="Helical" evidence="1">
    <location>
        <begin position="265"/>
        <end position="285"/>
    </location>
</feature>
<dbReference type="SUPFAM" id="SSF103481">
    <property type="entry name" value="Multidrug resistance efflux transporter EmrE"/>
    <property type="match status" value="2"/>
</dbReference>
<evidence type="ECO:0000313" key="3">
    <source>
        <dbReference type="EMBL" id="RWW98801.1"/>
    </source>
</evidence>
<proteinExistence type="predicted"/>
<keyword evidence="1" id="KW-1133">Transmembrane helix</keyword>
<keyword evidence="4" id="KW-1185">Reference proteome</keyword>
<comment type="caution">
    <text evidence="3">The sequence shown here is derived from an EMBL/GenBank/DDBJ whole genome shotgun (WGS) entry which is preliminary data.</text>
</comment>
<feature type="domain" description="EamA" evidence="2">
    <location>
        <begin position="2"/>
        <end position="131"/>
    </location>
</feature>
<organism evidence="3 4">
    <name type="scientific">Flavobacterium cerinum</name>
    <dbReference type="NCBI Taxonomy" id="2502784"/>
    <lineage>
        <taxon>Bacteria</taxon>
        <taxon>Pseudomonadati</taxon>
        <taxon>Bacteroidota</taxon>
        <taxon>Flavobacteriia</taxon>
        <taxon>Flavobacteriales</taxon>
        <taxon>Flavobacteriaceae</taxon>
        <taxon>Flavobacterium</taxon>
    </lineage>
</organism>
<keyword evidence="1" id="KW-0812">Transmembrane</keyword>
<evidence type="ECO:0000256" key="1">
    <source>
        <dbReference type="SAM" id="Phobius"/>
    </source>
</evidence>
<evidence type="ECO:0000313" key="4">
    <source>
        <dbReference type="Proteomes" id="UP000287527"/>
    </source>
</evidence>
<dbReference type="Pfam" id="PF00892">
    <property type="entry name" value="EamA"/>
    <property type="match status" value="1"/>
</dbReference>
<gene>
    <name evidence="3" type="ORF">EPI11_12805</name>
</gene>
<name>A0A3S3QZB7_9FLAO</name>
<feature type="transmembrane region" description="Helical" evidence="1">
    <location>
        <begin position="203"/>
        <end position="223"/>
    </location>
</feature>